<sequence>MHKIRAIDVDLTAGAIHFPDTKSGKPRWVHLTDEGIEFFRRHCLAKKPDDVLFTNENGRQYGASHQVRPMKEAITAAGLEGVGFHILRHTYASRLAMAGVPIAVIAEALGHADERITRRHYAHLSPSYVRDAIRAGLGRMGIFESDNVAPLVA</sequence>
<accession>A0ABX6T4E2</accession>
<name>A0ABX6T4E2_9SPHN</name>
<dbReference type="SUPFAM" id="SSF56349">
    <property type="entry name" value="DNA breaking-rejoining enzymes"/>
    <property type="match status" value="1"/>
</dbReference>
<evidence type="ECO:0000256" key="1">
    <source>
        <dbReference type="ARBA" id="ARBA00022908"/>
    </source>
</evidence>
<dbReference type="PANTHER" id="PTHR30349:SF64">
    <property type="entry name" value="PROPHAGE INTEGRASE INTD-RELATED"/>
    <property type="match status" value="1"/>
</dbReference>
<reference evidence="4 5" key="1">
    <citation type="submission" date="2020-08" db="EMBL/GenBank/DDBJ databases">
        <title>Genome sequence of Sphingomonas daechungensis KACC 18115T.</title>
        <authorList>
            <person name="Hyun D.-W."/>
            <person name="Bae J.-W."/>
        </authorList>
    </citation>
    <scope>NUCLEOTIDE SEQUENCE [LARGE SCALE GENOMIC DNA]</scope>
    <source>
        <strain evidence="4 5">KACC 18115</strain>
        <plasmid evidence="4 5">p_unnamed1</plasmid>
    </source>
</reference>
<proteinExistence type="predicted"/>
<gene>
    <name evidence="4" type="ORF">H9L15_16145</name>
</gene>
<keyword evidence="5" id="KW-1185">Reference proteome</keyword>
<dbReference type="InterPro" id="IPR013762">
    <property type="entry name" value="Integrase-like_cat_sf"/>
</dbReference>
<evidence type="ECO:0000256" key="2">
    <source>
        <dbReference type="ARBA" id="ARBA00023172"/>
    </source>
</evidence>
<evidence type="ECO:0000313" key="4">
    <source>
        <dbReference type="EMBL" id="QNP44650.1"/>
    </source>
</evidence>
<organism evidence="4 5">
    <name type="scientific">Sphingomonas daechungensis</name>
    <dbReference type="NCBI Taxonomy" id="1176646"/>
    <lineage>
        <taxon>Bacteria</taxon>
        <taxon>Pseudomonadati</taxon>
        <taxon>Pseudomonadota</taxon>
        <taxon>Alphaproteobacteria</taxon>
        <taxon>Sphingomonadales</taxon>
        <taxon>Sphingomonadaceae</taxon>
        <taxon>Sphingomonas</taxon>
    </lineage>
</organism>
<dbReference type="EMBL" id="CP060781">
    <property type="protein sequence ID" value="QNP44650.1"/>
    <property type="molecule type" value="Genomic_DNA"/>
</dbReference>
<evidence type="ECO:0000259" key="3">
    <source>
        <dbReference type="PROSITE" id="PS51898"/>
    </source>
</evidence>
<dbReference type="RefSeq" id="WP_187716063.1">
    <property type="nucleotide sequence ID" value="NZ_BAABJC010000001.1"/>
</dbReference>
<keyword evidence="1" id="KW-0229">DNA integration</keyword>
<dbReference type="Proteomes" id="UP000516134">
    <property type="component" value="Plasmid p_unnamed1"/>
</dbReference>
<protein>
    <submittedName>
        <fullName evidence="4">Site-specific integrase</fullName>
    </submittedName>
</protein>
<evidence type="ECO:0000313" key="5">
    <source>
        <dbReference type="Proteomes" id="UP000516134"/>
    </source>
</evidence>
<dbReference type="CDD" id="cd00796">
    <property type="entry name" value="INT_Rci_Hp1_C"/>
    <property type="match status" value="1"/>
</dbReference>
<keyword evidence="4" id="KW-0614">Plasmid</keyword>
<feature type="domain" description="Tyr recombinase" evidence="3">
    <location>
        <begin position="1"/>
        <end position="134"/>
    </location>
</feature>
<dbReference type="PANTHER" id="PTHR30349">
    <property type="entry name" value="PHAGE INTEGRASE-RELATED"/>
    <property type="match status" value="1"/>
</dbReference>
<dbReference type="InterPro" id="IPR002104">
    <property type="entry name" value="Integrase_catalytic"/>
</dbReference>
<geneLocation type="plasmid" evidence="4 5">
    <name>p_unnamed1</name>
</geneLocation>
<dbReference type="InterPro" id="IPR011010">
    <property type="entry name" value="DNA_brk_join_enz"/>
</dbReference>
<keyword evidence="2" id="KW-0233">DNA recombination</keyword>
<dbReference type="InterPro" id="IPR050090">
    <property type="entry name" value="Tyrosine_recombinase_XerCD"/>
</dbReference>
<dbReference type="PROSITE" id="PS51898">
    <property type="entry name" value="TYR_RECOMBINASE"/>
    <property type="match status" value="1"/>
</dbReference>
<dbReference type="Pfam" id="PF00589">
    <property type="entry name" value="Phage_integrase"/>
    <property type="match status" value="1"/>
</dbReference>
<dbReference type="Gene3D" id="1.10.443.10">
    <property type="entry name" value="Intergrase catalytic core"/>
    <property type="match status" value="1"/>
</dbReference>